<evidence type="ECO:0000256" key="1">
    <source>
        <dbReference type="ARBA" id="ARBA00010122"/>
    </source>
</evidence>
<comment type="similarity">
    <text evidence="1">Belongs to the aspartokinase family.</text>
</comment>
<dbReference type="eggNOG" id="arCOG00861">
    <property type="taxonomic scope" value="Archaea"/>
</dbReference>
<dbReference type="EnsemblBacteria" id="ACB06891">
    <property type="protein sequence ID" value="ACB06891"/>
    <property type="gene ID" value="Kcr_0131"/>
</dbReference>
<dbReference type="InParanoid" id="B1L7R4"/>
<dbReference type="PhylomeDB" id="B1L7R4"/>
<evidence type="ECO:0000259" key="3">
    <source>
        <dbReference type="Pfam" id="PF13840"/>
    </source>
</evidence>
<dbReference type="InterPro" id="IPR027795">
    <property type="entry name" value="CASTOR_ACT_dom"/>
</dbReference>
<keyword evidence="4" id="KW-0418">Kinase</keyword>
<dbReference type="KEGG" id="kcr:Kcr_0131"/>
<dbReference type="Pfam" id="PF00696">
    <property type="entry name" value="AA_kinase"/>
    <property type="match status" value="1"/>
</dbReference>
<dbReference type="CDD" id="cd04234">
    <property type="entry name" value="AAK_AK"/>
    <property type="match status" value="1"/>
</dbReference>
<dbReference type="GO" id="GO:0004072">
    <property type="term" value="F:aspartate kinase activity"/>
    <property type="evidence" value="ECO:0000318"/>
    <property type="project" value="GO_Central"/>
</dbReference>
<evidence type="ECO:0000259" key="2">
    <source>
        <dbReference type="Pfam" id="PF00696"/>
    </source>
</evidence>
<evidence type="ECO:0000313" key="4">
    <source>
        <dbReference type="EMBL" id="ACB06891.1"/>
    </source>
</evidence>
<dbReference type="Gene3D" id="3.40.1160.10">
    <property type="entry name" value="Acetylglutamate kinase-like"/>
    <property type="match status" value="1"/>
</dbReference>
<dbReference type="InterPro" id="IPR001048">
    <property type="entry name" value="Asp/Glu/Uridylate_kinase"/>
</dbReference>
<dbReference type="HOGENOM" id="CLU_009116_6_5_2"/>
<dbReference type="GO" id="GO:0009090">
    <property type="term" value="P:homoserine biosynthetic process"/>
    <property type="evidence" value="ECO:0000318"/>
    <property type="project" value="GO_Central"/>
</dbReference>
<evidence type="ECO:0000313" key="5">
    <source>
        <dbReference type="Proteomes" id="UP000001686"/>
    </source>
</evidence>
<dbReference type="FunFam" id="3.40.1160.10:FF:000058">
    <property type="entry name" value="Aspartokinase"/>
    <property type="match status" value="1"/>
</dbReference>
<feature type="domain" description="CASTOR ACT" evidence="3">
    <location>
        <begin position="315"/>
        <end position="377"/>
    </location>
</feature>
<dbReference type="InterPro" id="IPR045865">
    <property type="entry name" value="ACT-like_dom_sf"/>
</dbReference>
<keyword evidence="5" id="KW-1185">Reference proteome</keyword>
<dbReference type="STRING" id="374847.Kcr_0131"/>
<name>B1L7R4_KORCO</name>
<dbReference type="PANTHER" id="PTHR21499:SF70">
    <property type="entry name" value="ASPARTOKINASE"/>
    <property type="match status" value="1"/>
</dbReference>
<reference evidence="4 5" key="1">
    <citation type="journal article" date="2008" name="Proc. Natl. Acad. Sci. U.S.A.">
        <title>A korarchaeal genome reveals new insights into the evolution of the Archaea.</title>
        <authorList>
            <person name="Elkins J.G."/>
            <person name="Podar M."/>
            <person name="Graham D.E."/>
            <person name="Makarova K.S."/>
            <person name="Wolf Y."/>
            <person name="Randau L."/>
            <person name="Hedlund B.P."/>
            <person name="Brochier-Armanet C."/>
            <person name="Kunin V."/>
            <person name="Anderson I."/>
            <person name="Lapidus A."/>
            <person name="Goltsman E."/>
            <person name="Barry K."/>
            <person name="Koonin E.V."/>
            <person name="Hugenholtz P."/>
            <person name="Kyrpides N."/>
            <person name="Wanner G."/>
            <person name="Richardson P."/>
            <person name="Keller M."/>
            <person name="Stetter K.O."/>
        </authorList>
    </citation>
    <scope>NUCLEOTIDE SEQUENCE [LARGE SCALE GENOMIC DNA]</scope>
    <source>
        <strain evidence="5">OPF8</strain>
    </source>
</reference>
<protein>
    <submittedName>
        <fullName evidence="4">Aspartate kinase</fullName>
        <ecNumber evidence="4">2.7.2.4</ecNumber>
    </submittedName>
</protein>
<dbReference type="SUPFAM" id="SSF55021">
    <property type="entry name" value="ACT-like"/>
    <property type="match status" value="1"/>
</dbReference>
<dbReference type="Pfam" id="PF13840">
    <property type="entry name" value="ACT_7"/>
    <property type="match status" value="1"/>
</dbReference>
<dbReference type="Proteomes" id="UP000001686">
    <property type="component" value="Chromosome"/>
</dbReference>
<dbReference type="EMBL" id="CP000968">
    <property type="protein sequence ID" value="ACB06891.1"/>
    <property type="molecule type" value="Genomic_DNA"/>
</dbReference>
<dbReference type="InterPro" id="IPR036393">
    <property type="entry name" value="AceGlu_kinase-like_sf"/>
</dbReference>
<feature type="domain" description="Aspartate/glutamate/uridylate kinase" evidence="2">
    <location>
        <begin position="2"/>
        <end position="226"/>
    </location>
</feature>
<keyword evidence="4" id="KW-0808">Transferase</keyword>
<dbReference type="Gene3D" id="3.30.70.260">
    <property type="match status" value="1"/>
</dbReference>
<proteinExistence type="inferred from homology"/>
<dbReference type="NCBIfam" id="NF005159">
    <property type="entry name" value="PRK06635.2-3"/>
    <property type="match status" value="1"/>
</dbReference>
<accession>B1L7R4</accession>
<sequence>MVKLGGSVLSSPEDFMRAAEVTKRDFEAGNEILLVVSAMKGQTDQLIDMARKVGASGELLDAIAGLGEVLSARLMASALNSIGVPSVAIDPCSPIWPIYTDGSFGDADPDIPTTCGAAISNIEHMLGKCVPVVCGYVGKTREGKLTTLGRGGSDTTAVILARCLRADEVVLVKDSGGIMSADPKIAGNAHKLSNLSAEEALTLSMGGAKVLHHKAVRYLSPTVRMRVLSIDGGSFVRGGTIISGHIPELKVEVHEKPVSMVTLIVDGDLNGLDLRPLSESKLDKAVILYLDEPPEEVVKKVHPLVERGVVKAISVKKDLAMIKVWGGAIEDVPGVINKISDPLASMGINIHGLQTVHNKIAVFVDWKNREVAASELEEALG</sequence>
<dbReference type="SUPFAM" id="SSF53633">
    <property type="entry name" value="Carbamate kinase-like"/>
    <property type="match status" value="1"/>
</dbReference>
<dbReference type="EC" id="2.7.2.4" evidence="4"/>
<dbReference type="PANTHER" id="PTHR21499">
    <property type="entry name" value="ASPARTATE KINASE"/>
    <property type="match status" value="1"/>
</dbReference>
<dbReference type="GO" id="GO:0005829">
    <property type="term" value="C:cytosol"/>
    <property type="evidence" value="ECO:0000318"/>
    <property type="project" value="GO_Central"/>
</dbReference>
<organism evidence="4 5">
    <name type="scientific">Korarchaeum cryptofilum (strain OPF8)</name>
    <dbReference type="NCBI Taxonomy" id="374847"/>
    <lineage>
        <taxon>Archaea</taxon>
        <taxon>Thermoproteota</taxon>
        <taxon>Candidatus Korarchaeia</taxon>
        <taxon>Candidatus Korarchaeales</taxon>
        <taxon>Candidatus Korarchaeaceae</taxon>
        <taxon>Candidatus Korarchaeum</taxon>
    </lineage>
</organism>
<dbReference type="AlphaFoldDB" id="B1L7R4"/>
<gene>
    <name evidence="4" type="ordered locus">Kcr_0131</name>
</gene>